<dbReference type="PANTHER" id="PTHR43667:SF2">
    <property type="entry name" value="FATTY ACID C-METHYL TRANSFERASE"/>
    <property type="match status" value="1"/>
</dbReference>
<comment type="similarity">
    <text evidence="1">Belongs to the CFA/CMAS family.</text>
</comment>
<organism evidence="7 8">
    <name type="scientific">Parapontixanthobacter aurantiacus</name>
    <dbReference type="NCBI Taxonomy" id="1463599"/>
    <lineage>
        <taxon>Bacteria</taxon>
        <taxon>Pseudomonadati</taxon>
        <taxon>Pseudomonadota</taxon>
        <taxon>Alphaproteobacteria</taxon>
        <taxon>Sphingomonadales</taxon>
        <taxon>Erythrobacteraceae</taxon>
        <taxon>Parapontixanthobacter</taxon>
    </lineage>
</organism>
<dbReference type="CDD" id="cd02440">
    <property type="entry name" value="AdoMet_MTases"/>
    <property type="match status" value="1"/>
</dbReference>
<evidence type="ECO:0000256" key="4">
    <source>
        <dbReference type="ARBA" id="ARBA00022691"/>
    </source>
</evidence>
<gene>
    <name evidence="7" type="ORF">GRI38_05305</name>
</gene>
<keyword evidence="4" id="KW-0949">S-adenosyl-L-methionine</keyword>
<keyword evidence="5" id="KW-0443">Lipid metabolism</keyword>
<evidence type="ECO:0000256" key="5">
    <source>
        <dbReference type="ARBA" id="ARBA00023098"/>
    </source>
</evidence>
<dbReference type="InterPro" id="IPR050723">
    <property type="entry name" value="CFA/CMAS"/>
</dbReference>
<name>A0A844ZDW7_9SPHN</name>
<dbReference type="InterPro" id="IPR003333">
    <property type="entry name" value="CMAS"/>
</dbReference>
<protein>
    <submittedName>
        <fullName evidence="7">Methyltransferase domain-containing protein</fullName>
    </submittedName>
</protein>
<dbReference type="InterPro" id="IPR029063">
    <property type="entry name" value="SAM-dependent_MTases_sf"/>
</dbReference>
<evidence type="ECO:0000256" key="6">
    <source>
        <dbReference type="PIRSR" id="PIRSR003085-1"/>
    </source>
</evidence>
<keyword evidence="2 7" id="KW-0489">Methyltransferase</keyword>
<dbReference type="EMBL" id="WTYW01000001">
    <property type="protein sequence ID" value="MXO85442.1"/>
    <property type="molecule type" value="Genomic_DNA"/>
</dbReference>
<dbReference type="GO" id="GO:0032259">
    <property type="term" value="P:methylation"/>
    <property type="evidence" value="ECO:0007669"/>
    <property type="project" value="UniProtKB-KW"/>
</dbReference>
<feature type="active site" evidence="6">
    <location>
        <position position="405"/>
    </location>
</feature>
<evidence type="ECO:0000256" key="1">
    <source>
        <dbReference type="ARBA" id="ARBA00010815"/>
    </source>
</evidence>
<accession>A0A844ZDW7</accession>
<dbReference type="RefSeq" id="WP_160681847.1">
    <property type="nucleotide sequence ID" value="NZ_WTYW01000001.1"/>
</dbReference>
<dbReference type="AlphaFoldDB" id="A0A844ZDW7"/>
<sequence>MGADGFDRAGPGRSAALLSRAQRFERKAGLLARMVAPGFHRILDRLDVGLESGSITGRLPDGTVRLLGGRRPGFDAEVELRDWRALIRLASNGSIGWYQGWANGEWTSPDPVQVFAVFGANAASLGSLGRASGLFRLSARLGHWLNRNDRAGARRNIEAHYDLGNAFYSAWLDPTMSYSSGYAVEGSELEEAQRKKWDLLEARLGDAKKVLEIGCGWGGLAAYLAEGGREMTAISLSDEQLEWARARHGNAGKKAGGSVAFLKQDYRDVNGQFDGIVSVEMVEALGRKYWSEFMRCLVRNLEHGGRAAIQFISMRDEIFEAYAASADFIQAYVFPGGMLIKQSEFRALAEKSGLGWVDQSDFGQDYAETLRLWRERFEEAVERKALPQGYDARFIDMWRYYLMYCEGGFRCGNIDVHQVTLIKS</sequence>
<dbReference type="GO" id="GO:0008168">
    <property type="term" value="F:methyltransferase activity"/>
    <property type="evidence" value="ECO:0007669"/>
    <property type="project" value="UniProtKB-KW"/>
</dbReference>
<comment type="caution">
    <text evidence="7">The sequence shown here is derived from an EMBL/GenBank/DDBJ whole genome shotgun (WGS) entry which is preliminary data.</text>
</comment>
<dbReference type="PIRSF" id="PIRSF003085">
    <property type="entry name" value="CMAS"/>
    <property type="match status" value="1"/>
</dbReference>
<dbReference type="PANTHER" id="PTHR43667">
    <property type="entry name" value="CYCLOPROPANE-FATTY-ACYL-PHOSPHOLIPID SYNTHASE"/>
    <property type="match status" value="1"/>
</dbReference>
<evidence type="ECO:0000256" key="2">
    <source>
        <dbReference type="ARBA" id="ARBA00022603"/>
    </source>
</evidence>
<evidence type="ECO:0000313" key="8">
    <source>
        <dbReference type="Proteomes" id="UP000433104"/>
    </source>
</evidence>
<dbReference type="SUPFAM" id="SSF53335">
    <property type="entry name" value="S-adenosyl-L-methionine-dependent methyltransferases"/>
    <property type="match status" value="1"/>
</dbReference>
<proteinExistence type="inferred from homology"/>
<reference evidence="7 8" key="1">
    <citation type="submission" date="2019-12" db="EMBL/GenBank/DDBJ databases">
        <title>Genomic-based taxomic classification of the family Erythrobacteraceae.</title>
        <authorList>
            <person name="Xu L."/>
        </authorList>
    </citation>
    <scope>NUCLEOTIDE SEQUENCE [LARGE SCALE GENOMIC DNA]</scope>
    <source>
        <strain evidence="7 8">MCCC 1A09962</strain>
    </source>
</reference>
<keyword evidence="8" id="KW-1185">Reference proteome</keyword>
<dbReference type="OrthoDB" id="9782855at2"/>
<dbReference type="Gene3D" id="3.40.50.150">
    <property type="entry name" value="Vaccinia Virus protein VP39"/>
    <property type="match status" value="1"/>
</dbReference>
<evidence type="ECO:0000313" key="7">
    <source>
        <dbReference type="EMBL" id="MXO85442.1"/>
    </source>
</evidence>
<dbReference type="Proteomes" id="UP000433104">
    <property type="component" value="Unassembled WGS sequence"/>
</dbReference>
<dbReference type="Pfam" id="PF02353">
    <property type="entry name" value="CMAS"/>
    <property type="match status" value="1"/>
</dbReference>
<dbReference type="GO" id="GO:0008610">
    <property type="term" value="P:lipid biosynthetic process"/>
    <property type="evidence" value="ECO:0007669"/>
    <property type="project" value="InterPro"/>
</dbReference>
<evidence type="ECO:0000256" key="3">
    <source>
        <dbReference type="ARBA" id="ARBA00022679"/>
    </source>
</evidence>
<keyword evidence="3 7" id="KW-0808">Transferase</keyword>